<proteinExistence type="predicted"/>
<dbReference type="InterPro" id="IPR002763">
    <property type="entry name" value="DUF72"/>
</dbReference>
<dbReference type="PANTHER" id="PTHR30348">
    <property type="entry name" value="UNCHARACTERIZED PROTEIN YECE"/>
    <property type="match status" value="1"/>
</dbReference>
<dbReference type="AlphaFoldDB" id="A0A6I4W0S7"/>
<evidence type="ECO:0000313" key="2">
    <source>
        <dbReference type="Proteomes" id="UP000431901"/>
    </source>
</evidence>
<sequence length="70" mass="8050">MAVIVGTSGWQYADWRGVLYPAGVPQRVWLETYAAVFSAVENNGAFYRLPRRETFETWRERTPGLGRADR</sequence>
<gene>
    <name evidence="1" type="ORF">GQ466_03595</name>
</gene>
<keyword evidence="2" id="KW-1185">Reference proteome</keyword>
<name>A0A6I4W0S7_9ACTN</name>
<dbReference type="Pfam" id="PF01904">
    <property type="entry name" value="DUF72"/>
    <property type="match status" value="1"/>
</dbReference>
<dbReference type="EMBL" id="WUTW01000001">
    <property type="protein sequence ID" value="MXQ63113.1"/>
    <property type="molecule type" value="Genomic_DNA"/>
</dbReference>
<reference evidence="1 2" key="1">
    <citation type="submission" date="2019-12" db="EMBL/GenBank/DDBJ databases">
        <title>Nocardia macrotermitis sp. nov. and Nocardia aurantia sp. nov., isolated from the gut of the fungus growing-termite Macrotermes natalensis.</title>
        <authorList>
            <person name="Christine B."/>
            <person name="Rene B."/>
        </authorList>
    </citation>
    <scope>NUCLEOTIDE SEQUENCE [LARGE SCALE GENOMIC DNA]</scope>
    <source>
        <strain evidence="1 2">DSM 102126</strain>
    </source>
</reference>
<dbReference type="Gene3D" id="3.20.20.410">
    <property type="entry name" value="Protein of unknown function UPF0759"/>
    <property type="match status" value="1"/>
</dbReference>
<dbReference type="OrthoDB" id="9780310at2"/>
<dbReference type="InterPro" id="IPR036520">
    <property type="entry name" value="UPF0759_sf"/>
</dbReference>
<dbReference type="PANTHER" id="PTHR30348:SF4">
    <property type="entry name" value="DUF72 DOMAIN-CONTAINING PROTEIN"/>
    <property type="match status" value="1"/>
</dbReference>
<dbReference type="RefSeq" id="WP_161101314.1">
    <property type="nucleotide sequence ID" value="NZ_JBHLYI010000002.1"/>
</dbReference>
<dbReference type="SUPFAM" id="SSF117396">
    <property type="entry name" value="TM1631-like"/>
    <property type="match status" value="1"/>
</dbReference>
<dbReference type="Proteomes" id="UP000431901">
    <property type="component" value="Unassembled WGS sequence"/>
</dbReference>
<protein>
    <submittedName>
        <fullName evidence="1">DUF72 domain-containing protein</fullName>
    </submittedName>
</protein>
<organism evidence="1 2">
    <name type="scientific">Actinomadura rayongensis</name>
    <dbReference type="NCBI Taxonomy" id="1429076"/>
    <lineage>
        <taxon>Bacteria</taxon>
        <taxon>Bacillati</taxon>
        <taxon>Actinomycetota</taxon>
        <taxon>Actinomycetes</taxon>
        <taxon>Streptosporangiales</taxon>
        <taxon>Thermomonosporaceae</taxon>
        <taxon>Actinomadura</taxon>
    </lineage>
</organism>
<comment type="caution">
    <text evidence="1">The sequence shown here is derived from an EMBL/GenBank/DDBJ whole genome shotgun (WGS) entry which is preliminary data.</text>
</comment>
<accession>A0A6I4W0S7</accession>
<evidence type="ECO:0000313" key="1">
    <source>
        <dbReference type="EMBL" id="MXQ63113.1"/>
    </source>
</evidence>